<dbReference type="Proteomes" id="UP001266305">
    <property type="component" value="Unassembled WGS sequence"/>
</dbReference>
<feature type="region of interest" description="Disordered" evidence="1">
    <location>
        <begin position="1"/>
        <end position="31"/>
    </location>
</feature>
<accession>A0ABQ9V1C4</accession>
<feature type="non-terminal residue" evidence="3">
    <location>
        <position position="1"/>
    </location>
</feature>
<feature type="domain" description="Sorting nexin N-terminal" evidence="2">
    <location>
        <begin position="1"/>
        <end position="37"/>
    </location>
</feature>
<evidence type="ECO:0000256" key="1">
    <source>
        <dbReference type="SAM" id="MobiDB-lite"/>
    </source>
</evidence>
<comment type="caution">
    <text evidence="3">The sequence shown here is derived from an EMBL/GenBank/DDBJ whole genome shotgun (WGS) entry which is preliminary data.</text>
</comment>
<name>A0ABQ9V1C4_SAGOE</name>
<organism evidence="3 4">
    <name type="scientific">Saguinus oedipus</name>
    <name type="common">Cotton-top tamarin</name>
    <name type="synonym">Oedipomidas oedipus</name>
    <dbReference type="NCBI Taxonomy" id="9490"/>
    <lineage>
        <taxon>Eukaryota</taxon>
        <taxon>Metazoa</taxon>
        <taxon>Chordata</taxon>
        <taxon>Craniata</taxon>
        <taxon>Vertebrata</taxon>
        <taxon>Euteleostomi</taxon>
        <taxon>Mammalia</taxon>
        <taxon>Eutheria</taxon>
        <taxon>Euarchontoglires</taxon>
        <taxon>Primates</taxon>
        <taxon>Haplorrhini</taxon>
        <taxon>Platyrrhini</taxon>
        <taxon>Cebidae</taxon>
        <taxon>Callitrichinae</taxon>
        <taxon>Saguinus</taxon>
    </lineage>
</organism>
<dbReference type="Pfam" id="PF03700">
    <property type="entry name" value="Sorting_nexin"/>
    <property type="match status" value="1"/>
</dbReference>
<gene>
    <name evidence="3" type="primary">SNX1</name>
    <name evidence="3" type="ORF">P7K49_017022</name>
</gene>
<sequence length="58" mass="6634">SKHQSPKRTTSLFPINNGSKENGIREEQDQEPQDLFAGKLRLKSYSRNLPNGFVKFLS</sequence>
<feature type="compositionally biased region" description="Polar residues" evidence="1">
    <location>
        <begin position="7"/>
        <end position="20"/>
    </location>
</feature>
<keyword evidence="4" id="KW-1185">Reference proteome</keyword>
<dbReference type="EMBL" id="JASSZA010000008">
    <property type="protein sequence ID" value="KAK2103166.1"/>
    <property type="molecule type" value="Genomic_DNA"/>
</dbReference>
<evidence type="ECO:0000313" key="4">
    <source>
        <dbReference type="Proteomes" id="UP001266305"/>
    </source>
</evidence>
<evidence type="ECO:0000259" key="2">
    <source>
        <dbReference type="Pfam" id="PF03700"/>
    </source>
</evidence>
<protein>
    <submittedName>
        <fullName evidence="3">Sorting nexin-1</fullName>
    </submittedName>
</protein>
<dbReference type="InterPro" id="IPR005329">
    <property type="entry name" value="Sorting_nexin_N"/>
</dbReference>
<reference evidence="3 4" key="1">
    <citation type="submission" date="2023-05" db="EMBL/GenBank/DDBJ databases">
        <title>B98-5 Cell Line De Novo Hybrid Assembly: An Optical Mapping Approach.</title>
        <authorList>
            <person name="Kananen K."/>
            <person name="Auerbach J.A."/>
            <person name="Kautto E."/>
            <person name="Blachly J.S."/>
        </authorList>
    </citation>
    <scope>NUCLEOTIDE SEQUENCE [LARGE SCALE GENOMIC DNA]</scope>
    <source>
        <strain evidence="3">B95-8</strain>
        <tissue evidence="3">Cell line</tissue>
    </source>
</reference>
<proteinExistence type="predicted"/>
<evidence type="ECO:0000313" key="3">
    <source>
        <dbReference type="EMBL" id="KAK2103166.1"/>
    </source>
</evidence>